<name>A0A8K0NKF9_9HYPO</name>
<feature type="region of interest" description="Disordered" evidence="1">
    <location>
        <begin position="55"/>
        <end position="81"/>
    </location>
</feature>
<sequence>MARGSLEEALEVDRSYLLGNLVLGIAESTSRLAVNGQQLSHGTKLLREFGVMNARPDARSSKKRSQHPFHPWTDPQTTLNSFPRPKLTRLFFANAT</sequence>
<dbReference type="Proteomes" id="UP000811619">
    <property type="component" value="Unassembled WGS sequence"/>
</dbReference>
<proteinExistence type="predicted"/>
<reference evidence="2" key="1">
    <citation type="journal article" date="2020" name="bioRxiv">
        <title>Whole genome comparisons of ergot fungi reveals the divergence and evolution of species within the genus Claviceps are the result of varying mechanisms driving genome evolution and host range expansion.</title>
        <authorList>
            <person name="Wyka S.A."/>
            <person name="Mondo S.J."/>
            <person name="Liu M."/>
            <person name="Dettman J."/>
            <person name="Nalam V."/>
            <person name="Broders K.D."/>
        </authorList>
    </citation>
    <scope>NUCLEOTIDE SEQUENCE</scope>
    <source>
        <strain evidence="2">CCC 489</strain>
    </source>
</reference>
<keyword evidence="3" id="KW-1185">Reference proteome</keyword>
<dbReference type="EMBL" id="SRPY01000446">
    <property type="protein sequence ID" value="KAG5923541.1"/>
    <property type="molecule type" value="Genomic_DNA"/>
</dbReference>
<dbReference type="AlphaFoldDB" id="A0A8K0NKF9"/>
<evidence type="ECO:0000256" key="1">
    <source>
        <dbReference type="SAM" id="MobiDB-lite"/>
    </source>
</evidence>
<gene>
    <name evidence="2" type="ORF">E4U42_004927</name>
</gene>
<organism evidence="2 3">
    <name type="scientific">Claviceps africana</name>
    <dbReference type="NCBI Taxonomy" id="83212"/>
    <lineage>
        <taxon>Eukaryota</taxon>
        <taxon>Fungi</taxon>
        <taxon>Dikarya</taxon>
        <taxon>Ascomycota</taxon>
        <taxon>Pezizomycotina</taxon>
        <taxon>Sordariomycetes</taxon>
        <taxon>Hypocreomycetidae</taxon>
        <taxon>Hypocreales</taxon>
        <taxon>Clavicipitaceae</taxon>
        <taxon>Claviceps</taxon>
    </lineage>
</organism>
<accession>A0A8K0NKF9</accession>
<comment type="caution">
    <text evidence="2">The sequence shown here is derived from an EMBL/GenBank/DDBJ whole genome shotgun (WGS) entry which is preliminary data.</text>
</comment>
<evidence type="ECO:0000313" key="2">
    <source>
        <dbReference type="EMBL" id="KAG5923541.1"/>
    </source>
</evidence>
<protein>
    <submittedName>
        <fullName evidence="2">Uncharacterized protein</fullName>
    </submittedName>
</protein>
<evidence type="ECO:0000313" key="3">
    <source>
        <dbReference type="Proteomes" id="UP000811619"/>
    </source>
</evidence>